<organism evidence="1 2">
    <name type="scientific">Cymbomonas tetramitiformis</name>
    <dbReference type="NCBI Taxonomy" id="36881"/>
    <lineage>
        <taxon>Eukaryota</taxon>
        <taxon>Viridiplantae</taxon>
        <taxon>Chlorophyta</taxon>
        <taxon>Pyramimonadophyceae</taxon>
        <taxon>Pyramimonadales</taxon>
        <taxon>Pyramimonadaceae</taxon>
        <taxon>Cymbomonas</taxon>
    </lineage>
</organism>
<dbReference type="InterPro" id="IPR012337">
    <property type="entry name" value="RNaseH-like_sf"/>
</dbReference>
<evidence type="ECO:0000313" key="2">
    <source>
        <dbReference type="Proteomes" id="UP001190700"/>
    </source>
</evidence>
<dbReference type="EMBL" id="LGRX02000449">
    <property type="protein sequence ID" value="KAK3288518.1"/>
    <property type="molecule type" value="Genomic_DNA"/>
</dbReference>
<dbReference type="SUPFAM" id="SSF53098">
    <property type="entry name" value="Ribonuclease H-like"/>
    <property type="match status" value="1"/>
</dbReference>
<dbReference type="AlphaFoldDB" id="A0AAE0H250"/>
<comment type="caution">
    <text evidence="1">The sequence shown here is derived from an EMBL/GenBank/DDBJ whole genome shotgun (WGS) entry which is preliminary data.</text>
</comment>
<evidence type="ECO:0000313" key="1">
    <source>
        <dbReference type="EMBL" id="KAK3288518.1"/>
    </source>
</evidence>
<reference evidence="1 2" key="1">
    <citation type="journal article" date="2015" name="Genome Biol. Evol.">
        <title>Comparative Genomics of a Bacterivorous Green Alga Reveals Evolutionary Causalities and Consequences of Phago-Mixotrophic Mode of Nutrition.</title>
        <authorList>
            <person name="Burns J.A."/>
            <person name="Paasch A."/>
            <person name="Narechania A."/>
            <person name="Kim E."/>
        </authorList>
    </citation>
    <scope>NUCLEOTIDE SEQUENCE [LARGE SCALE GENOMIC DNA]</scope>
    <source>
        <strain evidence="1 2">PLY_AMNH</strain>
    </source>
</reference>
<protein>
    <submittedName>
        <fullName evidence="1">Uncharacterized protein</fullName>
    </submittedName>
</protein>
<dbReference type="Proteomes" id="UP001190700">
    <property type="component" value="Unassembled WGS sequence"/>
</dbReference>
<sequence length="233" mass="26545">MIGLKLLHTCMTKYDMSQTSPPQDNSTRTAWKGSYLMAEWYRASQLYDVEHPKKASNAVNNPDGSRYGDRQLRVWEWDIVKEWTWILSVTAQAIDLLQATKGITAGMVMPIIGGVVHKLNPDVLLKYQGEYHKVTDDNVQDARLVLLEAVRRRFFTEMHDGKTEDWSVATFLDPRYKQLSFKQLTSWKSGTLTKDVVIGWARKACEPDWVPKEDTSVVVSAHVAPHDPPIATL</sequence>
<name>A0AAE0H250_9CHLO</name>
<proteinExistence type="predicted"/>
<keyword evidence="2" id="KW-1185">Reference proteome</keyword>
<accession>A0AAE0H250</accession>
<gene>
    <name evidence="1" type="ORF">CYMTET_4012</name>
</gene>